<dbReference type="InterPro" id="IPR013655">
    <property type="entry name" value="PAS_fold_3"/>
</dbReference>
<dbReference type="SMART" id="SM00086">
    <property type="entry name" value="PAC"/>
    <property type="match status" value="1"/>
</dbReference>
<dbReference type="EC" id="2.7.13.3" evidence="2"/>
<dbReference type="Pfam" id="PF02518">
    <property type="entry name" value="HATPase_c"/>
    <property type="match status" value="1"/>
</dbReference>
<dbReference type="InterPro" id="IPR004358">
    <property type="entry name" value="Sig_transdc_His_kin-like_C"/>
</dbReference>
<keyword evidence="5" id="KW-0418">Kinase</keyword>
<dbReference type="SMART" id="SM00387">
    <property type="entry name" value="HATPase_c"/>
    <property type="match status" value="1"/>
</dbReference>
<dbReference type="Pfam" id="PF13185">
    <property type="entry name" value="GAF_2"/>
    <property type="match status" value="1"/>
</dbReference>
<comment type="catalytic activity">
    <reaction evidence="1">
        <text>ATP + protein L-histidine = ADP + protein N-phospho-L-histidine.</text>
        <dbReference type="EC" id="2.7.13.3"/>
    </reaction>
</comment>
<dbReference type="EMBL" id="SNYS01000011">
    <property type="protein sequence ID" value="TDQ67603.1"/>
    <property type="molecule type" value="Genomic_DNA"/>
</dbReference>
<dbReference type="RefSeq" id="WP_133518014.1">
    <property type="nucleotide sequence ID" value="NZ_JAHDUW010000007.1"/>
</dbReference>
<dbReference type="PROSITE" id="PS50109">
    <property type="entry name" value="HIS_KIN"/>
    <property type="match status" value="1"/>
</dbReference>
<dbReference type="SMART" id="SM00065">
    <property type="entry name" value="GAF"/>
    <property type="match status" value="1"/>
</dbReference>
<dbReference type="InterPro" id="IPR000700">
    <property type="entry name" value="PAS-assoc_C"/>
</dbReference>
<dbReference type="OrthoDB" id="8127at2157"/>
<evidence type="ECO:0000256" key="1">
    <source>
        <dbReference type="ARBA" id="ARBA00000085"/>
    </source>
</evidence>
<evidence type="ECO:0000256" key="5">
    <source>
        <dbReference type="ARBA" id="ARBA00022777"/>
    </source>
</evidence>
<dbReference type="InterPro" id="IPR003594">
    <property type="entry name" value="HATPase_dom"/>
</dbReference>
<dbReference type="InterPro" id="IPR000014">
    <property type="entry name" value="PAS"/>
</dbReference>
<dbReference type="Pfam" id="PF08447">
    <property type="entry name" value="PAS_3"/>
    <property type="match status" value="1"/>
</dbReference>
<dbReference type="InterPro" id="IPR035965">
    <property type="entry name" value="PAS-like_dom_sf"/>
</dbReference>
<dbReference type="GO" id="GO:0004673">
    <property type="term" value="F:protein histidine kinase activity"/>
    <property type="evidence" value="ECO:0007669"/>
    <property type="project" value="UniProtKB-EC"/>
</dbReference>
<evidence type="ECO:0000313" key="8">
    <source>
        <dbReference type="EMBL" id="TDQ67603.1"/>
    </source>
</evidence>
<evidence type="ECO:0000313" key="9">
    <source>
        <dbReference type="Proteomes" id="UP000294855"/>
    </source>
</evidence>
<dbReference type="PRINTS" id="PR00344">
    <property type="entry name" value="BCTRLSENSOR"/>
</dbReference>
<dbReference type="SUPFAM" id="SSF55781">
    <property type="entry name" value="GAF domain-like"/>
    <property type="match status" value="1"/>
</dbReference>
<dbReference type="InterPro" id="IPR005467">
    <property type="entry name" value="His_kinase_dom"/>
</dbReference>
<dbReference type="Gene3D" id="3.30.450.20">
    <property type="entry name" value="PAS domain"/>
    <property type="match status" value="1"/>
</dbReference>
<evidence type="ECO:0000259" key="6">
    <source>
        <dbReference type="PROSITE" id="PS50109"/>
    </source>
</evidence>
<keyword evidence="4" id="KW-0808">Transferase</keyword>
<keyword evidence="3" id="KW-0597">Phosphoprotein</keyword>
<reference evidence="8 9" key="1">
    <citation type="submission" date="2019-03" db="EMBL/GenBank/DDBJ databases">
        <title>Genomic Encyclopedia of Type Strains, Phase IV (KMG-IV): sequencing the most valuable type-strain genomes for metagenomic binning, comparative biology and taxonomic classification.</title>
        <authorList>
            <person name="Goeker M."/>
        </authorList>
    </citation>
    <scope>NUCLEOTIDE SEQUENCE [LARGE SCALE GENOMIC DNA]</scope>
    <source>
        <strain evidence="8 9">DSM 13328</strain>
    </source>
</reference>
<proteinExistence type="predicted"/>
<dbReference type="InterPro" id="IPR003018">
    <property type="entry name" value="GAF"/>
</dbReference>
<dbReference type="InterPro" id="IPR052162">
    <property type="entry name" value="Sensor_kinase/Photoreceptor"/>
</dbReference>
<evidence type="ECO:0000256" key="2">
    <source>
        <dbReference type="ARBA" id="ARBA00012438"/>
    </source>
</evidence>
<comment type="caution">
    <text evidence="8">The sequence shown here is derived from an EMBL/GenBank/DDBJ whole genome shotgun (WGS) entry which is preliminary data.</text>
</comment>
<dbReference type="NCBIfam" id="TIGR00229">
    <property type="entry name" value="sensory_box"/>
    <property type="match status" value="1"/>
</dbReference>
<dbReference type="CDD" id="cd00130">
    <property type="entry name" value="PAS"/>
    <property type="match status" value="1"/>
</dbReference>
<accession>A0A484F287</accession>
<evidence type="ECO:0000256" key="4">
    <source>
        <dbReference type="ARBA" id="ARBA00022679"/>
    </source>
</evidence>
<gene>
    <name evidence="8" type="ORF">C7391_1577</name>
</gene>
<keyword evidence="9" id="KW-1185">Reference proteome</keyword>
<dbReference type="InterPro" id="IPR001610">
    <property type="entry name" value="PAC"/>
</dbReference>
<dbReference type="SUPFAM" id="SSF55785">
    <property type="entry name" value="PYP-like sensor domain (PAS domain)"/>
    <property type="match status" value="1"/>
</dbReference>
<dbReference type="Proteomes" id="UP000294855">
    <property type="component" value="Unassembled WGS sequence"/>
</dbReference>
<dbReference type="AlphaFoldDB" id="A0A484F287"/>
<dbReference type="PANTHER" id="PTHR43304:SF1">
    <property type="entry name" value="PAC DOMAIN-CONTAINING PROTEIN"/>
    <property type="match status" value="1"/>
</dbReference>
<dbReference type="PROSITE" id="PS50113">
    <property type="entry name" value="PAC"/>
    <property type="match status" value="1"/>
</dbReference>
<dbReference type="Gene3D" id="3.30.450.40">
    <property type="match status" value="1"/>
</dbReference>
<dbReference type="InterPro" id="IPR029016">
    <property type="entry name" value="GAF-like_dom_sf"/>
</dbReference>
<feature type="domain" description="PAC" evidence="7">
    <location>
        <begin position="84"/>
        <end position="136"/>
    </location>
</feature>
<dbReference type="SUPFAM" id="SSF55874">
    <property type="entry name" value="ATPase domain of HSP90 chaperone/DNA topoisomerase II/histidine kinase"/>
    <property type="match status" value="1"/>
</dbReference>
<name>A0A484F287_9EURY</name>
<sequence>MKWSDTRKELEFIVNMSPVVVFKFGARPGLPVEYVSNNIIQFGYPPEEFSDYNYEFENIIYRDDLEKIQAEYTDYSSKPDAFGFTLTYRLYTKFGSIRWVEQRTFIIRNDEGNVSHYQGLLFDITDRKKAEEETALNLARQEVLLKLKRMGGYNFQEIIDYAREEAVLLTKSKVGYIAFPTPDETTLIMHSWSKSSIRECSIDEQSRPLVYPVHRTGLWGEAIRQRKPLIINNYQSPSSLKKGFPRGHVTLSSYMHVPIFDGGRIVIVIGVGNKEDEYDANDIFNLMLLMQGLWEVIQKKRLEESLKERSAELADHYAKLRSISMIPQDFLKDIENDGDSAGKSSDHYLRVMEDEVFLMSYERQQSAIEEGLLLANRIKHLTDSMFFLSMGGGNVRYENFTKIDFNSLIEHVSLNTILLLRNKNVVSHIEMPDEFPSVLGEYESLEVVFTTLIENACLNSPAGGKISLTGEIKGDFFEVRISDSGPDLDEASLPYLFQSITFVGSGHFHANRLEGAESGLYVAKIIIHKHGGDVWGERNPEGGSVFVVKMPILNQPEKQKTKEWEK</sequence>
<feature type="domain" description="Histidine kinase" evidence="6">
    <location>
        <begin position="375"/>
        <end position="554"/>
    </location>
</feature>
<dbReference type="Gene3D" id="3.30.565.10">
    <property type="entry name" value="Histidine kinase-like ATPase, C-terminal domain"/>
    <property type="match status" value="1"/>
</dbReference>
<dbReference type="PANTHER" id="PTHR43304">
    <property type="entry name" value="PHYTOCHROME-LIKE PROTEIN CPH1"/>
    <property type="match status" value="1"/>
</dbReference>
<protein>
    <recommendedName>
        <fullName evidence="2">histidine kinase</fullName>
        <ecNumber evidence="2">2.7.13.3</ecNumber>
    </recommendedName>
</protein>
<organism evidence="8 9">
    <name type="scientific">Methanimicrococcus blatticola</name>
    <dbReference type="NCBI Taxonomy" id="91560"/>
    <lineage>
        <taxon>Archaea</taxon>
        <taxon>Methanobacteriati</taxon>
        <taxon>Methanobacteriota</taxon>
        <taxon>Stenosarchaea group</taxon>
        <taxon>Methanomicrobia</taxon>
        <taxon>Methanosarcinales</taxon>
        <taxon>Methanosarcinaceae</taxon>
        <taxon>Methanimicrococcus</taxon>
    </lineage>
</organism>
<evidence type="ECO:0000256" key="3">
    <source>
        <dbReference type="ARBA" id="ARBA00022553"/>
    </source>
</evidence>
<dbReference type="InterPro" id="IPR036890">
    <property type="entry name" value="HATPase_C_sf"/>
</dbReference>
<evidence type="ECO:0000259" key="7">
    <source>
        <dbReference type="PROSITE" id="PS50113"/>
    </source>
</evidence>